<dbReference type="EMBL" id="CP002446">
    <property type="protein sequence ID" value="ADV26592.1"/>
    <property type="molecule type" value="Genomic_DNA"/>
</dbReference>
<dbReference type="GO" id="GO:0000155">
    <property type="term" value="F:phosphorelay sensor kinase activity"/>
    <property type="evidence" value="ECO:0007669"/>
    <property type="project" value="InterPro"/>
</dbReference>
<comment type="subcellular location">
    <subcellularLocation>
        <location evidence="2">Membrane</location>
    </subcellularLocation>
</comment>
<evidence type="ECO:0000259" key="11">
    <source>
        <dbReference type="PROSITE" id="PS50109"/>
    </source>
</evidence>
<dbReference type="InterPro" id="IPR005467">
    <property type="entry name" value="His_kinase_dom"/>
</dbReference>
<evidence type="ECO:0000256" key="7">
    <source>
        <dbReference type="ARBA" id="ARBA00022777"/>
    </source>
</evidence>
<evidence type="ECO:0000313" key="13">
    <source>
        <dbReference type="Proteomes" id="UP000008632"/>
    </source>
</evidence>
<evidence type="ECO:0000256" key="5">
    <source>
        <dbReference type="ARBA" id="ARBA00022679"/>
    </source>
</evidence>
<dbReference type="SMART" id="SM00387">
    <property type="entry name" value="HATPase_c"/>
    <property type="match status" value="1"/>
</dbReference>
<accession>E6WRD4</accession>
<dbReference type="GO" id="GO:0005886">
    <property type="term" value="C:plasma membrane"/>
    <property type="evidence" value="ECO:0007669"/>
    <property type="project" value="TreeGrafter"/>
</dbReference>
<proteinExistence type="predicted"/>
<feature type="transmembrane region" description="Helical" evidence="10">
    <location>
        <begin position="141"/>
        <end position="165"/>
    </location>
</feature>
<dbReference type="HOGENOM" id="CLU_000445_89_37_6"/>
<evidence type="ECO:0000256" key="3">
    <source>
        <dbReference type="ARBA" id="ARBA00012438"/>
    </source>
</evidence>
<dbReference type="Pfam" id="PF02518">
    <property type="entry name" value="HATPase_c"/>
    <property type="match status" value="1"/>
</dbReference>
<keyword evidence="8 10" id="KW-1133">Transmembrane helix</keyword>
<feature type="transmembrane region" description="Helical" evidence="10">
    <location>
        <begin position="26"/>
        <end position="50"/>
    </location>
</feature>
<organism evidence="12 13">
    <name type="scientific">Pseudoxanthomonas suwonensis (strain 11-1)</name>
    <dbReference type="NCBI Taxonomy" id="743721"/>
    <lineage>
        <taxon>Bacteria</taxon>
        <taxon>Pseudomonadati</taxon>
        <taxon>Pseudomonadota</taxon>
        <taxon>Gammaproteobacteria</taxon>
        <taxon>Lysobacterales</taxon>
        <taxon>Lysobacteraceae</taxon>
        <taxon>Pseudoxanthomonas</taxon>
    </lineage>
</organism>
<protein>
    <recommendedName>
        <fullName evidence="3">histidine kinase</fullName>
        <ecNumber evidence="3">2.7.13.3</ecNumber>
    </recommendedName>
</protein>
<dbReference type="STRING" id="743721.Psesu_0739"/>
<dbReference type="InterPro" id="IPR003661">
    <property type="entry name" value="HisK_dim/P_dom"/>
</dbReference>
<keyword evidence="5" id="KW-0808">Transferase</keyword>
<dbReference type="PANTHER" id="PTHR45436:SF16">
    <property type="entry name" value="HISTIDINE KINASE"/>
    <property type="match status" value="1"/>
</dbReference>
<keyword evidence="13" id="KW-1185">Reference proteome</keyword>
<dbReference type="Proteomes" id="UP000008632">
    <property type="component" value="Chromosome"/>
</dbReference>
<evidence type="ECO:0000256" key="2">
    <source>
        <dbReference type="ARBA" id="ARBA00004370"/>
    </source>
</evidence>
<gene>
    <name evidence="12" type="ordered locus">Psesu_0739</name>
</gene>
<name>E6WRD4_PSEUU</name>
<evidence type="ECO:0000256" key="4">
    <source>
        <dbReference type="ARBA" id="ARBA00022553"/>
    </source>
</evidence>
<reference evidence="12 13" key="1">
    <citation type="submission" date="2011-01" db="EMBL/GenBank/DDBJ databases">
        <title>Complete sequence of Pseudoxanthomonas suwonensis 11-1.</title>
        <authorList>
            <consortium name="US DOE Joint Genome Institute"/>
            <person name="Lucas S."/>
            <person name="Copeland A."/>
            <person name="Lapidus A."/>
            <person name="Cheng J.-F."/>
            <person name="Goodwin L."/>
            <person name="Pitluck S."/>
            <person name="Teshima H."/>
            <person name="Detter J.C."/>
            <person name="Han C."/>
            <person name="Tapia R."/>
            <person name="Land M."/>
            <person name="Hauser L."/>
            <person name="Kyrpides N."/>
            <person name="Ivanova N."/>
            <person name="Ovchinnikova G."/>
            <person name="Siebers A.K."/>
            <person name="Allgaier M."/>
            <person name="Thelen M.P."/>
            <person name="Hugenholtz P."/>
            <person name="Gladden J."/>
            <person name="Woyke T."/>
        </authorList>
    </citation>
    <scope>NUCLEOTIDE SEQUENCE [LARGE SCALE GENOMIC DNA]</scope>
    <source>
        <strain evidence="13">11-1</strain>
    </source>
</reference>
<dbReference type="eggNOG" id="COG0642">
    <property type="taxonomic scope" value="Bacteria"/>
</dbReference>
<evidence type="ECO:0000256" key="8">
    <source>
        <dbReference type="ARBA" id="ARBA00022989"/>
    </source>
</evidence>
<dbReference type="InterPro" id="IPR036890">
    <property type="entry name" value="HATPase_C_sf"/>
</dbReference>
<evidence type="ECO:0000313" key="12">
    <source>
        <dbReference type="EMBL" id="ADV26592.1"/>
    </source>
</evidence>
<dbReference type="Gene3D" id="3.30.565.10">
    <property type="entry name" value="Histidine kinase-like ATPase, C-terminal domain"/>
    <property type="match status" value="1"/>
</dbReference>
<dbReference type="PRINTS" id="PR00344">
    <property type="entry name" value="BCTRLSENSOR"/>
</dbReference>
<dbReference type="PANTHER" id="PTHR45436">
    <property type="entry name" value="SENSOR HISTIDINE KINASE YKOH"/>
    <property type="match status" value="1"/>
</dbReference>
<dbReference type="InterPro" id="IPR003594">
    <property type="entry name" value="HATPase_dom"/>
</dbReference>
<dbReference type="SUPFAM" id="SSF47384">
    <property type="entry name" value="Homodimeric domain of signal transducing histidine kinase"/>
    <property type="match status" value="1"/>
</dbReference>
<comment type="catalytic activity">
    <reaction evidence="1">
        <text>ATP + protein L-histidine = ADP + protein N-phospho-L-histidine.</text>
        <dbReference type="EC" id="2.7.13.3"/>
    </reaction>
</comment>
<evidence type="ECO:0000256" key="9">
    <source>
        <dbReference type="ARBA" id="ARBA00023136"/>
    </source>
</evidence>
<evidence type="ECO:0000256" key="10">
    <source>
        <dbReference type="SAM" id="Phobius"/>
    </source>
</evidence>
<keyword evidence="6 10" id="KW-0812">Transmembrane</keyword>
<dbReference type="InterPro" id="IPR050428">
    <property type="entry name" value="TCS_sensor_his_kinase"/>
</dbReference>
<dbReference type="Pfam" id="PF00512">
    <property type="entry name" value="HisKA"/>
    <property type="match status" value="1"/>
</dbReference>
<evidence type="ECO:0000256" key="6">
    <source>
        <dbReference type="ARBA" id="ARBA00022692"/>
    </source>
</evidence>
<sequence length="460" mass="51831">MRAYLHSRRPVLNTPMPHGLSRKIRIAFILQVVMASLAIVIAFFVVGTLFKYSFVRSSLQEEARHYWELREAAPAYPPPSTYALRAYLVKPGESSQELPAHLRKLDPGFHELKRQGQMVWVERNPGGTLYMVFLREQANRLAWWFAVLPAMFALFAIYGATWLTYKSSKRLVSPLAWLARQVSRWDPRKPDIAALAPERLPTEMQGEARQLAGALHALGERVEAQLTRERNFTRDASHELRTPLTVIRVASDMALADESLEPRLARSLRRIQRAGRDMEAVVDAFLILAREPDVVPQSEWFDVCDVVHEEAVKARMLLGDKPVELQVTCDGAPRIYAPPRVLHVILGNLLRNACSYTDRGVVEVTVADGVVQVRDTGIGMSVEALERAFEPFYRARPEAPMGTGLGLSIVRRLCERFGWEIELESTLDSGTTARILFTTGDPRQAGIIGFPEDEPTRPRG</sequence>
<dbReference type="PROSITE" id="PS50109">
    <property type="entry name" value="HIS_KIN"/>
    <property type="match status" value="1"/>
</dbReference>
<dbReference type="KEGG" id="psu:Psesu_0739"/>
<dbReference type="Gene3D" id="1.10.287.130">
    <property type="match status" value="1"/>
</dbReference>
<dbReference type="SUPFAM" id="SSF55874">
    <property type="entry name" value="ATPase domain of HSP90 chaperone/DNA topoisomerase II/histidine kinase"/>
    <property type="match status" value="1"/>
</dbReference>
<evidence type="ECO:0000256" key="1">
    <source>
        <dbReference type="ARBA" id="ARBA00000085"/>
    </source>
</evidence>
<dbReference type="InterPro" id="IPR036097">
    <property type="entry name" value="HisK_dim/P_sf"/>
</dbReference>
<dbReference type="AlphaFoldDB" id="E6WRD4"/>
<dbReference type="InterPro" id="IPR004358">
    <property type="entry name" value="Sig_transdc_His_kin-like_C"/>
</dbReference>
<keyword evidence="4" id="KW-0597">Phosphoprotein</keyword>
<dbReference type="CDD" id="cd00082">
    <property type="entry name" value="HisKA"/>
    <property type="match status" value="1"/>
</dbReference>
<keyword evidence="9 10" id="KW-0472">Membrane</keyword>
<dbReference type="SMART" id="SM00388">
    <property type="entry name" value="HisKA"/>
    <property type="match status" value="1"/>
</dbReference>
<feature type="domain" description="Histidine kinase" evidence="11">
    <location>
        <begin position="235"/>
        <end position="441"/>
    </location>
</feature>
<dbReference type="EC" id="2.7.13.3" evidence="3"/>
<keyword evidence="7 12" id="KW-0418">Kinase</keyword>